<dbReference type="SMART" id="SM00020">
    <property type="entry name" value="Tryp_SPc"/>
    <property type="match status" value="1"/>
</dbReference>
<dbReference type="InterPro" id="IPR018114">
    <property type="entry name" value="TRYPSIN_HIS"/>
</dbReference>
<dbReference type="AlphaFoldDB" id="A0A193G7J0"/>
<dbReference type="GO" id="GO:0006508">
    <property type="term" value="P:proteolysis"/>
    <property type="evidence" value="ECO:0007669"/>
    <property type="project" value="InterPro"/>
</dbReference>
<keyword evidence="5" id="KW-1185">Reference proteome</keyword>
<dbReference type="InterPro" id="IPR001314">
    <property type="entry name" value="Peptidase_S1A"/>
</dbReference>
<feature type="region of interest" description="Disordered" evidence="2">
    <location>
        <begin position="178"/>
        <end position="197"/>
    </location>
</feature>
<dbReference type="InterPro" id="IPR033116">
    <property type="entry name" value="TRYPSIN_SER"/>
</dbReference>
<accession>A0A193G7J0</accession>
<evidence type="ECO:0000256" key="1">
    <source>
        <dbReference type="ARBA" id="ARBA00023157"/>
    </source>
</evidence>
<proteinExistence type="predicted"/>
<keyword evidence="1" id="KW-1015">Disulfide bond</keyword>
<feature type="domain" description="Peptidase S1" evidence="3">
    <location>
        <begin position="25"/>
        <end position="230"/>
    </location>
</feature>
<evidence type="ECO:0000259" key="3">
    <source>
        <dbReference type="SMART" id="SM00020"/>
    </source>
</evidence>
<dbReference type="InterPro" id="IPR001254">
    <property type="entry name" value="Trypsin_dom"/>
</dbReference>
<organism evidence="4 5">
    <name type="scientific">Bordetella flabilis</name>
    <dbReference type="NCBI Taxonomy" id="463014"/>
    <lineage>
        <taxon>Bacteria</taxon>
        <taxon>Pseudomonadati</taxon>
        <taxon>Pseudomonadota</taxon>
        <taxon>Betaproteobacteria</taxon>
        <taxon>Burkholderiales</taxon>
        <taxon>Alcaligenaceae</taxon>
        <taxon>Bordetella</taxon>
    </lineage>
</organism>
<gene>
    <name evidence="4" type="ORF">BAU07_01325</name>
</gene>
<name>A0A193G7J0_9BORD</name>
<dbReference type="Proteomes" id="UP000091926">
    <property type="component" value="Chromosome"/>
</dbReference>
<protein>
    <recommendedName>
        <fullName evidence="3">Peptidase S1 domain-containing protein</fullName>
    </recommendedName>
</protein>
<dbReference type="SUPFAM" id="SSF50494">
    <property type="entry name" value="Trypsin-like serine proteases"/>
    <property type="match status" value="1"/>
</dbReference>
<dbReference type="Pfam" id="PF00089">
    <property type="entry name" value="Trypsin"/>
    <property type="match status" value="1"/>
</dbReference>
<sequence length="247" mass="26659">MRDTLRKAVAALETWFSHSPPPDVKIYKPVQTNYVKIDVWQGLGAAKKCHGSLIADNVVLTAGHCLRGNWDSVVTRYGRDFAHAITVVRDDVQPNWARIHDKNKDMKPDLALIKLPAPVRPEEGAITASIPEQDNCEASLGPAQAYRSIGTLSDQMGIQTTDVSSIAFDEAWGTTLRSNNRTSVRGDSGSPLMSSTQTQIGVHSGSIFDSATRAHIESHAVALCAYADSIKAQLRAWNASPDGAPAA</sequence>
<dbReference type="GO" id="GO:0004252">
    <property type="term" value="F:serine-type endopeptidase activity"/>
    <property type="evidence" value="ECO:0007669"/>
    <property type="project" value="InterPro"/>
</dbReference>
<dbReference type="InterPro" id="IPR043504">
    <property type="entry name" value="Peptidase_S1_PA_chymotrypsin"/>
</dbReference>
<dbReference type="PROSITE" id="PS00135">
    <property type="entry name" value="TRYPSIN_SER"/>
    <property type="match status" value="1"/>
</dbReference>
<dbReference type="InterPro" id="IPR009003">
    <property type="entry name" value="Peptidase_S1_PA"/>
</dbReference>
<dbReference type="RefSeq" id="WP_066653016.1">
    <property type="nucleotide sequence ID" value="NZ_CP016172.1"/>
</dbReference>
<evidence type="ECO:0000313" key="4">
    <source>
        <dbReference type="EMBL" id="ANN75947.1"/>
    </source>
</evidence>
<dbReference type="Gene3D" id="2.40.10.10">
    <property type="entry name" value="Trypsin-like serine proteases"/>
    <property type="match status" value="2"/>
</dbReference>
<dbReference type="InterPro" id="IPR051333">
    <property type="entry name" value="CLIP_Serine_Protease"/>
</dbReference>
<evidence type="ECO:0000313" key="5">
    <source>
        <dbReference type="Proteomes" id="UP000091926"/>
    </source>
</evidence>
<dbReference type="PROSITE" id="PS00134">
    <property type="entry name" value="TRYPSIN_HIS"/>
    <property type="match status" value="1"/>
</dbReference>
<dbReference type="PANTHER" id="PTHR24260:SF136">
    <property type="entry name" value="GH08193P-RELATED"/>
    <property type="match status" value="1"/>
</dbReference>
<evidence type="ECO:0000256" key="2">
    <source>
        <dbReference type="SAM" id="MobiDB-lite"/>
    </source>
</evidence>
<dbReference type="KEGG" id="bfz:BAU07_01325"/>
<dbReference type="PANTHER" id="PTHR24260">
    <property type="match status" value="1"/>
</dbReference>
<dbReference type="PRINTS" id="PR00722">
    <property type="entry name" value="CHYMOTRYPSIN"/>
</dbReference>
<reference evidence="4 5" key="1">
    <citation type="submission" date="2016-06" db="EMBL/GenBank/DDBJ databases">
        <title>Complete genome sequences of Bordetella bronchialis and Bordetella flabilis.</title>
        <authorList>
            <person name="LiPuma J.J."/>
            <person name="Spilker T."/>
        </authorList>
    </citation>
    <scope>NUCLEOTIDE SEQUENCE [LARGE SCALE GENOMIC DNA]</scope>
    <source>
        <strain evidence="4 5">AU10664</strain>
    </source>
</reference>
<dbReference type="STRING" id="463014.BAU07_01325"/>
<dbReference type="EMBL" id="CP016172">
    <property type="protein sequence ID" value="ANN75947.1"/>
    <property type="molecule type" value="Genomic_DNA"/>
</dbReference>